<dbReference type="RefSeq" id="WP_153863989.1">
    <property type="nucleotide sequence ID" value="NZ_WJQS01000011.1"/>
</dbReference>
<dbReference type="AlphaFoldDB" id="A0A6I2GEL2"/>
<feature type="signal peptide" evidence="1">
    <location>
        <begin position="1"/>
        <end position="26"/>
    </location>
</feature>
<feature type="chain" id="PRO_5026266981" evidence="1">
    <location>
        <begin position="27"/>
        <end position="213"/>
    </location>
</feature>
<accession>A0A6I2GEL2</accession>
<keyword evidence="3" id="KW-1185">Reference proteome</keyword>
<evidence type="ECO:0000313" key="3">
    <source>
        <dbReference type="Proteomes" id="UP000430975"/>
    </source>
</evidence>
<keyword evidence="1" id="KW-0732">Signal</keyword>
<organism evidence="2 3">
    <name type="scientific">Fundicoccus ignavus</name>
    <dbReference type="NCBI Taxonomy" id="2664442"/>
    <lineage>
        <taxon>Bacteria</taxon>
        <taxon>Bacillati</taxon>
        <taxon>Bacillota</taxon>
        <taxon>Bacilli</taxon>
        <taxon>Lactobacillales</taxon>
        <taxon>Aerococcaceae</taxon>
        <taxon>Fundicoccus</taxon>
    </lineage>
</organism>
<dbReference type="Proteomes" id="UP000430975">
    <property type="component" value="Unassembled WGS sequence"/>
</dbReference>
<sequence length="213" mass="24897">MKKFMLILVAMLLSLTLLLPQSQVVAQENTDFPYKGYYLTEENRMIQGFVFDDASIMILLRPENQRDDETKNTERLFEFLNNYQGLTGMIDPTMDADEFKKWQEENLNLPDYAQIYTEVAAQITPEMTRQDIDALIDAQDPHIDFANVHHNFNAPSDYQFITLHAPTIERSQDLWLVKIQTQRILRFEYEEDSDGETITDDYGVTYTKSDTMP</sequence>
<name>A0A6I2GEL2_9LACT</name>
<reference evidence="2 3" key="1">
    <citation type="submission" date="2019-11" db="EMBL/GenBank/DDBJ databases">
        <title>Characterisation of Fundicoccus ignavus gen. nov. sp. nov., a novel genus of the family Aerococcaceae isolated from bulk tank milk.</title>
        <authorList>
            <person name="Siebert A."/>
            <person name="Huptas C."/>
            <person name="Wenning M."/>
            <person name="Scherer S."/>
            <person name="Doll E.V."/>
        </authorList>
    </citation>
    <scope>NUCLEOTIDE SEQUENCE [LARGE SCALE GENOMIC DNA]</scope>
    <source>
        <strain evidence="2 3">WS4759</strain>
    </source>
</reference>
<comment type="caution">
    <text evidence="2">The sequence shown here is derived from an EMBL/GenBank/DDBJ whole genome shotgun (WGS) entry which is preliminary data.</text>
</comment>
<proteinExistence type="predicted"/>
<evidence type="ECO:0000313" key="2">
    <source>
        <dbReference type="EMBL" id="MRI86297.1"/>
    </source>
</evidence>
<gene>
    <name evidence="2" type="ORF">GIY09_10620</name>
</gene>
<dbReference type="EMBL" id="WJQS01000011">
    <property type="protein sequence ID" value="MRI86297.1"/>
    <property type="molecule type" value="Genomic_DNA"/>
</dbReference>
<evidence type="ECO:0000256" key="1">
    <source>
        <dbReference type="SAM" id="SignalP"/>
    </source>
</evidence>
<protein>
    <submittedName>
        <fullName evidence="2">Uncharacterized protein</fullName>
    </submittedName>
</protein>